<accession>L0P1L7</accession>
<evidence type="ECO:0000256" key="1">
    <source>
        <dbReference type="SAM" id="MobiDB-lite"/>
    </source>
</evidence>
<sequence length="195" mass="21374">MARETARTNRMGRRGWEGAEGGDVTAAGGDGCGGRTKTPMARVRGEEEEESTGTRKVVYKGAHRVVHGGGGAPERADGVKSDYAKKIVDKAALTDCNPYKYPIEPKIRLEMEGELQMLTTDEPKLVFRKLKILKEKELVEWARIRGVYVGANPAKVMFSESVSSSDSELESESVRVVSVSEVSRKSMFAASELYL</sequence>
<proteinExistence type="predicted"/>
<organism evidence="2">
    <name type="scientific">Phyllostachys edulis</name>
    <name type="common">Tortoise shell bamboo</name>
    <name type="synonym">Bambusa edulis</name>
    <dbReference type="NCBI Taxonomy" id="38705"/>
    <lineage>
        <taxon>Eukaryota</taxon>
        <taxon>Viridiplantae</taxon>
        <taxon>Streptophyta</taxon>
        <taxon>Embryophyta</taxon>
        <taxon>Tracheophyta</taxon>
        <taxon>Spermatophyta</taxon>
        <taxon>Magnoliopsida</taxon>
        <taxon>Liliopsida</taxon>
        <taxon>Poales</taxon>
        <taxon>Poaceae</taxon>
        <taxon>BOP clade</taxon>
        <taxon>Bambusoideae</taxon>
        <taxon>Arundinarodae</taxon>
        <taxon>Arundinarieae</taxon>
        <taxon>Arundinariinae</taxon>
        <taxon>Phyllostachys</taxon>
    </lineage>
</organism>
<name>L0P1L7_PHYED</name>
<protein>
    <submittedName>
        <fullName evidence="2">PH01B001I13.15 protein</fullName>
    </submittedName>
</protein>
<gene>
    <name evidence="2" type="primary">PH01B001I13.15</name>
</gene>
<dbReference type="EMBL" id="FO203437">
    <property type="protein sequence ID" value="CCI55319.1"/>
    <property type="molecule type" value="Genomic_DNA"/>
</dbReference>
<reference evidence="2" key="1">
    <citation type="submission" date="2012-05" db="EMBL/GenBank/DDBJ databases">
        <authorList>
            <person name="Han B."/>
            <person name="Lu Y."/>
            <person name="Feng Q."/>
            <person name="Zhao Q."/>
            <person name="Lu T.T."/>
            <person name="Li Y."/>
            <person name="Liu K.Y."/>
            <person name="Huang X.H."/>
            <person name="Fan D.L."/>
            <person name="Weng Q.J."/>
            <person name="Zhang L."/>
            <person name="Lu Y.Q."/>
            <person name="Guo Y.L."/>
            <person name="Li W.J."/>
            <person name="Zhou C.C."/>
            <person name="Lu H.Y."/>
            <person name="Huang T."/>
            <person name="Zhu C.R."/>
            <person name="Zhao Y."/>
            <person name="Hu T."/>
            <person name="Yao N."/>
        </authorList>
    </citation>
    <scope>NUCLEOTIDE SEQUENCE</scope>
</reference>
<evidence type="ECO:0000313" key="2">
    <source>
        <dbReference type="EMBL" id="CCI55319.1"/>
    </source>
</evidence>
<feature type="region of interest" description="Disordered" evidence="1">
    <location>
        <begin position="1"/>
        <end position="54"/>
    </location>
</feature>
<dbReference type="AlphaFoldDB" id="L0P1L7"/>